<dbReference type="EMBL" id="KZ819375">
    <property type="protein sequence ID" value="PWN42847.1"/>
    <property type="molecule type" value="Genomic_DNA"/>
</dbReference>
<feature type="compositionally biased region" description="Pro residues" evidence="7">
    <location>
        <begin position="903"/>
        <end position="912"/>
    </location>
</feature>
<name>A0A316VYV7_9BASI</name>
<sequence>MSGQSPLISIPAKQTEEVDLASPVAQLIRSSYGEDPKSHAEALSALNRARQDAVRGAGSDATARDLLYKWFHMLEMLELRFPELRVPFPWKDAFTQKPISQHSLAYEKASVIFNIASALSAIASRASRLSSSASSGAASAADASTASTTTAGPVPDGLKLSFLSLRQSAGMLSYINDNFLHAPSTDMSKDVVRWLVDLMLAQAHEVLWEKMVNEGKSASLAAKLAASAAEKYDHLEKESKEWVGKGVFNRAWAALVACKAKYFASIAQYYRANADHAAGNHGSNLVRLTLAETLAKQAQKLAGSFASSATGSAGSWSGGFGSLDSSPPGSPFATRSETSEAGQTLPSDAAETMQVLTATHLALVTGRKNVAVKDNDLIYHDILPPESTLPNIDTLTAATPISIQDIYSSPEVQKLIGVPVAGDGGTASRGGASGLASNDLFSRLVPLGVHEAASLYSEEKAQVARGEAERVDLADGELAAALEYMGLPSALLKFRGAGPAGLSQGAINSLADPGSEVRAWAEEERVGGASHDAEGLGQGGVEAALRSIDARKHASQSDLDAALRLLDEDNAACEKLRGRFGSGWKQEPQGAAARTLRSDAKSHKEALQQARANDDKLNELWNQARFGIQVLMGDRDELEGAFAQAVASASSDSHTGQAGLLDLTEDDERASDEELKALSRAVAAIEQHLSTLHKIKKSRADTLADLRAKIQSDDISHLLILNRRSPPEAQRSLFSQELEKFKAHQIKLASTSAEQEKVLAELAREWKEITESKVGRRVEGDWNKKFKAKAALIAKLKRAKETNAQARAGVAKAVQFYAEVEEVAAELKRSVSSFIDERSAERERLKSEAEWEEKGKDTSSASAASELNRSFGSLNMGAPRGPSSPPPSSAYQSPRTAQHTPGPYYPVPPPPAQGAYVSPSGPSSPTHPNPAPASPYEGLSAFESFGSFGASSAGTPRPPPPPAPTPQTVHASSSPATTQPNQSYPYPTPSQPGQQHLYQQQGAQPPPPPGRQPSLPPPPSQYTSSVPQGYAGAYVSATAAPSSQSQWQTSQPSAPGNYAPQYSSHYGSAPPPPLPSHYGAQQPQQQSWQSQSAPPPPPAQMYGYGQGRASTGPPPPPPPHGGYSSQSQQPQYGSQGYRPSY</sequence>
<feature type="compositionally biased region" description="Polar residues" evidence="7">
    <location>
        <begin position="858"/>
        <end position="873"/>
    </location>
</feature>
<feature type="region of interest" description="Disordered" evidence="7">
    <location>
        <begin position="318"/>
        <end position="345"/>
    </location>
</feature>
<feature type="compositionally biased region" description="Low complexity" evidence="7">
    <location>
        <begin position="1036"/>
        <end position="1055"/>
    </location>
</feature>
<feature type="compositionally biased region" description="Polar residues" evidence="7">
    <location>
        <begin position="967"/>
        <end position="985"/>
    </location>
</feature>
<evidence type="ECO:0000313" key="10">
    <source>
        <dbReference type="Proteomes" id="UP000245783"/>
    </source>
</evidence>
<dbReference type="InParanoid" id="A0A316VYV7"/>
<dbReference type="SMART" id="SM01041">
    <property type="entry name" value="BRO1"/>
    <property type="match status" value="1"/>
</dbReference>
<proteinExistence type="predicted"/>
<dbReference type="Pfam" id="PF03097">
    <property type="entry name" value="BRO1"/>
    <property type="match status" value="1"/>
</dbReference>
<keyword evidence="3" id="KW-0963">Cytoplasm</keyword>
<dbReference type="InterPro" id="IPR038499">
    <property type="entry name" value="BRO1_sf"/>
</dbReference>
<feature type="compositionally biased region" description="Basic and acidic residues" evidence="7">
    <location>
        <begin position="836"/>
        <end position="857"/>
    </location>
</feature>
<comment type="subcellular location">
    <subcellularLocation>
        <location evidence="2">Cytoplasm</location>
    </subcellularLocation>
    <subcellularLocation>
        <location evidence="1">Endosome</location>
    </subcellularLocation>
</comment>
<evidence type="ECO:0000256" key="1">
    <source>
        <dbReference type="ARBA" id="ARBA00004177"/>
    </source>
</evidence>
<feature type="compositionally biased region" description="Pro residues" evidence="7">
    <location>
        <begin position="1004"/>
        <end position="1020"/>
    </location>
</feature>
<feature type="compositionally biased region" description="Low complexity" evidence="7">
    <location>
        <begin position="940"/>
        <end position="955"/>
    </location>
</feature>
<dbReference type="STRING" id="1522189.A0A316VYV7"/>
<dbReference type="PANTHER" id="PTHR23030">
    <property type="entry name" value="PCD6 INTERACTING PROTEIN-RELATED"/>
    <property type="match status" value="1"/>
</dbReference>
<dbReference type="Proteomes" id="UP000245783">
    <property type="component" value="Unassembled WGS sequence"/>
</dbReference>
<dbReference type="Gene3D" id="1.20.120.560">
    <property type="entry name" value="alix/aip1 in complex with the ypdl late domain"/>
    <property type="match status" value="1"/>
</dbReference>
<evidence type="ECO:0000256" key="3">
    <source>
        <dbReference type="ARBA" id="ARBA00022490"/>
    </source>
</evidence>
<dbReference type="RefSeq" id="XP_025370007.1">
    <property type="nucleotide sequence ID" value="XM_025513806.1"/>
</dbReference>
<feature type="compositionally biased region" description="Pro residues" evidence="7">
    <location>
        <begin position="956"/>
        <end position="965"/>
    </location>
</feature>
<accession>A0A316VYV7</accession>
<organism evidence="9 10">
    <name type="scientific">Ceraceosorus guamensis</name>
    <dbReference type="NCBI Taxonomy" id="1522189"/>
    <lineage>
        <taxon>Eukaryota</taxon>
        <taxon>Fungi</taxon>
        <taxon>Dikarya</taxon>
        <taxon>Basidiomycota</taxon>
        <taxon>Ustilaginomycotina</taxon>
        <taxon>Exobasidiomycetes</taxon>
        <taxon>Ceraceosorales</taxon>
        <taxon>Ceraceosoraceae</taxon>
        <taxon>Ceraceosorus</taxon>
    </lineage>
</organism>
<feature type="compositionally biased region" description="Polar residues" evidence="7">
    <location>
        <begin position="323"/>
        <end position="345"/>
    </location>
</feature>
<gene>
    <name evidence="9" type="ORF">IE81DRAFT_322986</name>
</gene>
<evidence type="ECO:0000256" key="7">
    <source>
        <dbReference type="SAM" id="MobiDB-lite"/>
    </source>
</evidence>
<feature type="region of interest" description="Disordered" evidence="7">
    <location>
        <begin position="836"/>
        <end position="1141"/>
    </location>
</feature>
<keyword evidence="4" id="KW-0967">Endosome</keyword>
<feature type="compositionally biased region" description="Low complexity" evidence="7">
    <location>
        <begin position="991"/>
        <end position="1003"/>
    </location>
</feature>
<evidence type="ECO:0000259" key="8">
    <source>
        <dbReference type="PROSITE" id="PS51180"/>
    </source>
</evidence>
<protein>
    <recommendedName>
        <fullName evidence="5">BRO domain-containing protein 1</fullName>
    </recommendedName>
</protein>
<feature type="compositionally biased region" description="Low complexity" evidence="7">
    <location>
        <begin position="1080"/>
        <end position="1092"/>
    </location>
</feature>
<dbReference type="PROSITE" id="PS51180">
    <property type="entry name" value="BRO1"/>
    <property type="match status" value="1"/>
</dbReference>
<evidence type="ECO:0000256" key="4">
    <source>
        <dbReference type="ARBA" id="ARBA00022753"/>
    </source>
</evidence>
<feature type="compositionally biased region" description="Polar residues" evidence="7">
    <location>
        <begin position="890"/>
        <end position="899"/>
    </location>
</feature>
<dbReference type="PANTHER" id="PTHR23030:SF30">
    <property type="entry name" value="TYROSINE-PROTEIN PHOSPHATASE NON-RECEPTOR TYPE 23"/>
    <property type="match status" value="1"/>
</dbReference>
<keyword evidence="10" id="KW-1185">Reference proteome</keyword>
<feature type="compositionally biased region" description="Low complexity" evidence="7">
    <location>
        <begin position="1121"/>
        <end position="1141"/>
    </location>
</feature>
<dbReference type="InterPro" id="IPR025304">
    <property type="entry name" value="ALIX_V_dom"/>
</dbReference>
<dbReference type="GeneID" id="37035676"/>
<feature type="coiled-coil region" evidence="6">
    <location>
        <begin position="593"/>
        <end position="620"/>
    </location>
</feature>
<dbReference type="Gene3D" id="1.25.40.280">
    <property type="entry name" value="alix/aip1 like domains"/>
    <property type="match status" value="1"/>
</dbReference>
<evidence type="ECO:0000256" key="5">
    <source>
        <dbReference type="ARBA" id="ARBA00041284"/>
    </source>
</evidence>
<dbReference type="Gene3D" id="1.20.140.50">
    <property type="entry name" value="alix/aip1 like domains"/>
    <property type="match status" value="1"/>
</dbReference>
<dbReference type="AlphaFoldDB" id="A0A316VYV7"/>
<dbReference type="InterPro" id="IPR004328">
    <property type="entry name" value="BRO1_dom"/>
</dbReference>
<dbReference type="OrthoDB" id="2141925at2759"/>
<reference evidence="9 10" key="1">
    <citation type="journal article" date="2018" name="Mol. Biol. Evol.">
        <title>Broad Genomic Sampling Reveals a Smut Pathogenic Ancestry of the Fungal Clade Ustilaginomycotina.</title>
        <authorList>
            <person name="Kijpornyongpan T."/>
            <person name="Mondo S.J."/>
            <person name="Barry K."/>
            <person name="Sandor L."/>
            <person name="Lee J."/>
            <person name="Lipzen A."/>
            <person name="Pangilinan J."/>
            <person name="LaButti K."/>
            <person name="Hainaut M."/>
            <person name="Henrissat B."/>
            <person name="Grigoriev I.V."/>
            <person name="Spatafora J.W."/>
            <person name="Aime M.C."/>
        </authorList>
    </citation>
    <scope>NUCLEOTIDE SEQUENCE [LARGE SCALE GENOMIC DNA]</scope>
    <source>
        <strain evidence="9 10">MCA 4658</strain>
    </source>
</reference>
<dbReference type="GO" id="GO:0005768">
    <property type="term" value="C:endosome"/>
    <property type="evidence" value="ECO:0007669"/>
    <property type="project" value="UniProtKB-SubCell"/>
</dbReference>
<evidence type="ECO:0000256" key="2">
    <source>
        <dbReference type="ARBA" id="ARBA00004496"/>
    </source>
</evidence>
<feature type="domain" description="BRO1" evidence="8">
    <location>
        <begin position="6"/>
        <end position="478"/>
    </location>
</feature>
<dbReference type="FunCoup" id="A0A316VYV7">
    <property type="interactions" value="324"/>
</dbReference>
<dbReference type="GO" id="GO:0043328">
    <property type="term" value="P:protein transport to vacuole involved in ubiquitin-dependent protein catabolic process via the multivesicular body sorting pathway"/>
    <property type="evidence" value="ECO:0007669"/>
    <property type="project" value="TreeGrafter"/>
</dbReference>
<evidence type="ECO:0000256" key="6">
    <source>
        <dbReference type="SAM" id="Coils"/>
    </source>
</evidence>
<dbReference type="Pfam" id="PF13949">
    <property type="entry name" value="ALIX_LYPXL_bnd"/>
    <property type="match status" value="1"/>
</dbReference>
<keyword evidence="6" id="KW-0175">Coiled coil</keyword>
<evidence type="ECO:0000313" key="9">
    <source>
        <dbReference type="EMBL" id="PWN42847.1"/>
    </source>
</evidence>